<reference evidence="1" key="1">
    <citation type="submission" date="2018-02" db="EMBL/GenBank/DDBJ databases">
        <title>Rhizophora mucronata_Transcriptome.</title>
        <authorList>
            <person name="Meera S.P."/>
            <person name="Sreeshan A."/>
            <person name="Augustine A."/>
        </authorList>
    </citation>
    <scope>NUCLEOTIDE SEQUENCE</scope>
    <source>
        <tissue evidence="1">Leaf</tissue>
    </source>
</reference>
<evidence type="ECO:0000313" key="1">
    <source>
        <dbReference type="EMBL" id="MBW92218.1"/>
    </source>
</evidence>
<dbReference type="AlphaFoldDB" id="A0A2P2JFG4"/>
<name>A0A2P2JFG4_RHIMU</name>
<sequence>MIKIRSSFKDTAEWALHGPGFVPSTAGITHLPEALSHI</sequence>
<dbReference type="EMBL" id="GGEC01011735">
    <property type="protein sequence ID" value="MBW92218.1"/>
    <property type="molecule type" value="Transcribed_RNA"/>
</dbReference>
<accession>A0A2P2JFG4</accession>
<proteinExistence type="predicted"/>
<organism evidence="1">
    <name type="scientific">Rhizophora mucronata</name>
    <name type="common">Asiatic mangrove</name>
    <dbReference type="NCBI Taxonomy" id="61149"/>
    <lineage>
        <taxon>Eukaryota</taxon>
        <taxon>Viridiplantae</taxon>
        <taxon>Streptophyta</taxon>
        <taxon>Embryophyta</taxon>
        <taxon>Tracheophyta</taxon>
        <taxon>Spermatophyta</taxon>
        <taxon>Magnoliopsida</taxon>
        <taxon>eudicotyledons</taxon>
        <taxon>Gunneridae</taxon>
        <taxon>Pentapetalae</taxon>
        <taxon>rosids</taxon>
        <taxon>fabids</taxon>
        <taxon>Malpighiales</taxon>
        <taxon>Rhizophoraceae</taxon>
        <taxon>Rhizophora</taxon>
    </lineage>
</organism>
<protein>
    <submittedName>
        <fullName evidence="1">Uncharacterized protein MANES_09G025300</fullName>
    </submittedName>
</protein>